<dbReference type="AlphaFoldDB" id="A0AAD9SS50"/>
<dbReference type="EMBL" id="JAUJFL010000001">
    <property type="protein sequence ID" value="KAK2615281.1"/>
    <property type="molecule type" value="Genomic_DNA"/>
</dbReference>
<comment type="caution">
    <text evidence="1">The sequence shown here is derived from an EMBL/GenBank/DDBJ whole genome shotgun (WGS) entry which is preliminary data.</text>
</comment>
<name>A0AAD9SS50_PHOAM</name>
<gene>
    <name evidence="1" type="ORF">N8I77_002046</name>
</gene>
<protein>
    <submittedName>
        <fullName evidence="1">Uncharacterized protein</fullName>
    </submittedName>
</protein>
<accession>A0AAD9SS50</accession>
<sequence length="110" mass="12535">MNTTIIPAVCAAYSPQNDGNLHADCYTNLVANLQVWRADSKVAACRDEARPVGAGGFTGFQLVRISTIIRIAIKIKMFPVWGHFKRIWFWRNCLYWDIPSRREVVVPLAR</sequence>
<reference evidence="1" key="1">
    <citation type="submission" date="2023-06" db="EMBL/GenBank/DDBJ databases">
        <authorList>
            <person name="Noh H."/>
        </authorList>
    </citation>
    <scope>NUCLEOTIDE SEQUENCE</scope>
    <source>
        <strain evidence="1">DUCC20226</strain>
    </source>
</reference>
<organism evidence="1 2">
    <name type="scientific">Phomopsis amygdali</name>
    <name type="common">Fusicoccum amygdali</name>
    <dbReference type="NCBI Taxonomy" id="1214568"/>
    <lineage>
        <taxon>Eukaryota</taxon>
        <taxon>Fungi</taxon>
        <taxon>Dikarya</taxon>
        <taxon>Ascomycota</taxon>
        <taxon>Pezizomycotina</taxon>
        <taxon>Sordariomycetes</taxon>
        <taxon>Sordariomycetidae</taxon>
        <taxon>Diaporthales</taxon>
        <taxon>Diaporthaceae</taxon>
        <taxon>Diaporthe</taxon>
    </lineage>
</organism>
<proteinExistence type="predicted"/>
<evidence type="ECO:0000313" key="1">
    <source>
        <dbReference type="EMBL" id="KAK2615281.1"/>
    </source>
</evidence>
<evidence type="ECO:0000313" key="2">
    <source>
        <dbReference type="Proteomes" id="UP001265746"/>
    </source>
</evidence>
<keyword evidence="2" id="KW-1185">Reference proteome</keyword>
<dbReference type="Proteomes" id="UP001265746">
    <property type="component" value="Unassembled WGS sequence"/>
</dbReference>